<sequence>MFISDGDSHAMKRARVLVDGQEDSEFEDGPTIEKDETTFGDLYGDATFIGEAIGLTMEVAAPPYSAWAGKISHCILCCALLDVLCAGAIDAQFAAVFLFQKSLASFFLCENGMDLL</sequence>
<keyword evidence="2" id="KW-1185">Reference proteome</keyword>
<dbReference type="Proteomes" id="UP001341840">
    <property type="component" value="Unassembled WGS sequence"/>
</dbReference>
<reference evidence="1 2" key="1">
    <citation type="journal article" date="2023" name="Plants (Basel)">
        <title>Bridging the Gap: Combining Genomics and Transcriptomics Approaches to Understand Stylosanthes scabra, an Orphan Legume from the Brazilian Caatinga.</title>
        <authorList>
            <person name="Ferreira-Neto J.R.C."/>
            <person name="da Silva M.D."/>
            <person name="Binneck E."/>
            <person name="de Melo N.F."/>
            <person name="da Silva R.H."/>
            <person name="de Melo A.L.T.M."/>
            <person name="Pandolfi V."/>
            <person name="Bustamante F.O."/>
            <person name="Brasileiro-Vidal A.C."/>
            <person name="Benko-Iseppon A.M."/>
        </authorList>
    </citation>
    <scope>NUCLEOTIDE SEQUENCE [LARGE SCALE GENOMIC DNA]</scope>
    <source>
        <tissue evidence="1">Leaves</tissue>
    </source>
</reference>
<dbReference type="EMBL" id="JASCZI010242198">
    <property type="protein sequence ID" value="MED6210087.1"/>
    <property type="molecule type" value="Genomic_DNA"/>
</dbReference>
<evidence type="ECO:0000313" key="1">
    <source>
        <dbReference type="EMBL" id="MED6210087.1"/>
    </source>
</evidence>
<feature type="non-terminal residue" evidence="1">
    <location>
        <position position="116"/>
    </location>
</feature>
<comment type="caution">
    <text evidence="1">The sequence shown here is derived from an EMBL/GenBank/DDBJ whole genome shotgun (WGS) entry which is preliminary data.</text>
</comment>
<proteinExistence type="predicted"/>
<organism evidence="1 2">
    <name type="scientific">Stylosanthes scabra</name>
    <dbReference type="NCBI Taxonomy" id="79078"/>
    <lineage>
        <taxon>Eukaryota</taxon>
        <taxon>Viridiplantae</taxon>
        <taxon>Streptophyta</taxon>
        <taxon>Embryophyta</taxon>
        <taxon>Tracheophyta</taxon>
        <taxon>Spermatophyta</taxon>
        <taxon>Magnoliopsida</taxon>
        <taxon>eudicotyledons</taxon>
        <taxon>Gunneridae</taxon>
        <taxon>Pentapetalae</taxon>
        <taxon>rosids</taxon>
        <taxon>fabids</taxon>
        <taxon>Fabales</taxon>
        <taxon>Fabaceae</taxon>
        <taxon>Papilionoideae</taxon>
        <taxon>50 kb inversion clade</taxon>
        <taxon>dalbergioids sensu lato</taxon>
        <taxon>Dalbergieae</taxon>
        <taxon>Pterocarpus clade</taxon>
        <taxon>Stylosanthes</taxon>
    </lineage>
</organism>
<name>A0ABU6YI50_9FABA</name>
<gene>
    <name evidence="1" type="ORF">PIB30_060806</name>
</gene>
<evidence type="ECO:0000313" key="2">
    <source>
        <dbReference type="Proteomes" id="UP001341840"/>
    </source>
</evidence>
<accession>A0ABU6YI50</accession>
<protein>
    <submittedName>
        <fullName evidence="1">Uncharacterized protein</fullName>
    </submittedName>
</protein>